<gene>
    <name evidence="2" type="ORF">OIDMADRAFT_33120</name>
</gene>
<dbReference type="OrthoDB" id="10441570at2759"/>
<dbReference type="EMBL" id="KN832884">
    <property type="protein sequence ID" value="KIM96473.1"/>
    <property type="molecule type" value="Genomic_DNA"/>
</dbReference>
<reference evidence="3" key="2">
    <citation type="submission" date="2015-01" db="EMBL/GenBank/DDBJ databases">
        <title>Evolutionary Origins and Diversification of the Mycorrhizal Mutualists.</title>
        <authorList>
            <consortium name="DOE Joint Genome Institute"/>
            <consortium name="Mycorrhizal Genomics Consortium"/>
            <person name="Kohler A."/>
            <person name="Kuo A."/>
            <person name="Nagy L.G."/>
            <person name="Floudas D."/>
            <person name="Copeland A."/>
            <person name="Barry K.W."/>
            <person name="Cichocki N."/>
            <person name="Veneault-Fourrey C."/>
            <person name="LaButti K."/>
            <person name="Lindquist E.A."/>
            <person name="Lipzen A."/>
            <person name="Lundell T."/>
            <person name="Morin E."/>
            <person name="Murat C."/>
            <person name="Riley R."/>
            <person name="Ohm R."/>
            <person name="Sun H."/>
            <person name="Tunlid A."/>
            <person name="Henrissat B."/>
            <person name="Grigoriev I.V."/>
            <person name="Hibbett D.S."/>
            <person name="Martin F."/>
        </authorList>
    </citation>
    <scope>NUCLEOTIDE SEQUENCE [LARGE SCALE GENOMIC DNA]</scope>
    <source>
        <strain evidence="3">Zn</strain>
    </source>
</reference>
<proteinExistence type="predicted"/>
<keyword evidence="3" id="KW-1185">Reference proteome</keyword>
<organism evidence="2 3">
    <name type="scientific">Oidiodendron maius (strain Zn)</name>
    <dbReference type="NCBI Taxonomy" id="913774"/>
    <lineage>
        <taxon>Eukaryota</taxon>
        <taxon>Fungi</taxon>
        <taxon>Dikarya</taxon>
        <taxon>Ascomycota</taxon>
        <taxon>Pezizomycotina</taxon>
        <taxon>Leotiomycetes</taxon>
        <taxon>Leotiomycetes incertae sedis</taxon>
        <taxon>Myxotrichaceae</taxon>
        <taxon>Oidiodendron</taxon>
    </lineage>
</organism>
<evidence type="ECO:0000313" key="3">
    <source>
        <dbReference type="Proteomes" id="UP000054321"/>
    </source>
</evidence>
<dbReference type="HOGENOM" id="CLU_1129361_0_0_1"/>
<dbReference type="InParanoid" id="A0A0C3CC09"/>
<evidence type="ECO:0000256" key="1">
    <source>
        <dbReference type="SAM" id="MobiDB-lite"/>
    </source>
</evidence>
<sequence length="246" mass="28564">MSRTLSNTKRRPGQHGDFGKETPPLTGTTANIHMWLAAWHMDHGHSVADTDQFVDTLRKLDWTATKLRNLSMEKLIDDLHTCDYKFDWAPRLAGDIKRAINLKDFNTFSEDKTPFRDLPDLIILPNRHFIDNTPPATATTSEVRDWLKLWFNNRPDDQGFKLFTTRFEYQCPLSLIDELQWDGIDIVFFTQPDLKKTILGKFLRGAHNNVLAADIREGRKKMRKDLAKGEFKRLKTQFSKRSNSSV</sequence>
<dbReference type="AlphaFoldDB" id="A0A0C3CC09"/>
<dbReference type="Proteomes" id="UP000054321">
    <property type="component" value="Unassembled WGS sequence"/>
</dbReference>
<reference evidence="2 3" key="1">
    <citation type="submission" date="2014-04" db="EMBL/GenBank/DDBJ databases">
        <authorList>
            <consortium name="DOE Joint Genome Institute"/>
            <person name="Kuo A."/>
            <person name="Martino E."/>
            <person name="Perotto S."/>
            <person name="Kohler A."/>
            <person name="Nagy L.G."/>
            <person name="Floudas D."/>
            <person name="Copeland A."/>
            <person name="Barry K.W."/>
            <person name="Cichocki N."/>
            <person name="Veneault-Fourrey C."/>
            <person name="LaButti K."/>
            <person name="Lindquist E.A."/>
            <person name="Lipzen A."/>
            <person name="Lundell T."/>
            <person name="Morin E."/>
            <person name="Murat C."/>
            <person name="Sun H."/>
            <person name="Tunlid A."/>
            <person name="Henrissat B."/>
            <person name="Grigoriev I.V."/>
            <person name="Hibbett D.S."/>
            <person name="Martin F."/>
            <person name="Nordberg H.P."/>
            <person name="Cantor M.N."/>
            <person name="Hua S.X."/>
        </authorList>
    </citation>
    <scope>NUCLEOTIDE SEQUENCE [LARGE SCALE GENOMIC DNA]</scope>
    <source>
        <strain evidence="2 3">Zn</strain>
    </source>
</reference>
<name>A0A0C3CC09_OIDMZ</name>
<accession>A0A0C3CC09</accession>
<feature type="region of interest" description="Disordered" evidence="1">
    <location>
        <begin position="1"/>
        <end position="25"/>
    </location>
</feature>
<evidence type="ECO:0000313" key="2">
    <source>
        <dbReference type="EMBL" id="KIM96473.1"/>
    </source>
</evidence>
<protein>
    <submittedName>
        <fullName evidence="2">Uncharacterized protein</fullName>
    </submittedName>
</protein>